<dbReference type="EMBL" id="LAZR01000199">
    <property type="protein sequence ID" value="KKN82536.1"/>
    <property type="molecule type" value="Genomic_DNA"/>
</dbReference>
<evidence type="ECO:0000313" key="2">
    <source>
        <dbReference type="EMBL" id="KKN82536.1"/>
    </source>
</evidence>
<dbReference type="InterPro" id="IPR027417">
    <property type="entry name" value="P-loop_NTPase"/>
</dbReference>
<accession>A0A0F9WA03</accession>
<reference evidence="2" key="1">
    <citation type="journal article" date="2015" name="Nature">
        <title>Complex archaea that bridge the gap between prokaryotes and eukaryotes.</title>
        <authorList>
            <person name="Spang A."/>
            <person name="Saw J.H."/>
            <person name="Jorgensen S.L."/>
            <person name="Zaremba-Niedzwiedzka K."/>
            <person name="Martijn J."/>
            <person name="Lind A.E."/>
            <person name="van Eijk R."/>
            <person name="Schleper C."/>
            <person name="Guy L."/>
            <person name="Ettema T.J."/>
        </authorList>
    </citation>
    <scope>NUCLEOTIDE SEQUENCE</scope>
</reference>
<sequence length="1083" mass="125238">MKRYPRIKRLSTLGIVHHQSFDYEFNPFRTDFVGEGGSGKSMIADILQLIFVGSGAFHSPTDSSDPRTHKTMVLRTAGNGTDMGYAFINVELGKDEYVVIGIYLESTGSSQSFVIQQGDSFEPESELIPFNQTIGFLDFLKDNSILPFDDLKNHIFDSKGLVCESWSRLGKFHKLLFENFIIPVDLSINQESLKSYAKIIQAFSRESLDIKKSERIQEFLFGNDKEKELKQDFDKAVEELSGDIKQFESNRAEIDLLTHKQTELQELLNLKKDRDKANTNYLTTKYQYLNQQLALSTITIGKKLDAFYCNRKILSGLKEFAEAKVEELKLNVSALDEAFEKALAIKMLWQGKSDNLKKYFSWMEYFEKTGQELSEHYHNYHKNKQDIERIKYFKSQLKEKGINPFFGKNNKLNKNTLLTIGETVSRLETSLEEKRKLKVLNNLDDKASLAHWALNLKRKLTLQEESVVHKYQNDNITTKEPTNGINSRYIPEPKLLIQNLQITKDEANGFWLDLNGIREYIPYVKEPIFDTGNSDKIKDYFTSQKATLDNDIKLLDVELKYWKTLKELLNSLDNPSEYLLSWESKDVNSNFDKHDLFDETSDAISQYLKLLDEDDQIDKGLKKARKTYKLADDNRSDNSALIKGLTTSSKKIVITDIDEEILQLLKKYTYEIKESNDLEAIKSKINASEDLYSSFLSILNETSRKEVAAEDLKFEDKEIDVFKVDLEKLINNNPDFSSEIEISETSIKSEFLEEQHGCYSESEKQYGIRYDLIVKEFLKQKEKRYLGEDDFKQICAEILPPEIFSEKDLEDDEIIPRIKQLLDAINIKNKKLNIRKLQKLTSIIDKVNNEVSEQIYYSKKIRDFIDSDDKTITGGHRAKLSIYYEGSYPRAWMEEFIEEIKKDIKVSSEGNLFDALQGISNELEKFTSLEEKMQEAFYKCGGSRNLKPKIWELLNPKSYYGLNFTIQSVHGKKNPGSTSQTYAAIALLCISRLSLINREARDKVRDGIRFMPIDEAAGLGSNFDMLYDIAKANDYQIISLSIQPYKVDMQNQYIYLLHNNLEESDKVNYEPVPIFGDFDKNTN</sequence>
<comment type="caution">
    <text evidence="2">The sequence shown here is derived from an EMBL/GenBank/DDBJ whole genome shotgun (WGS) entry which is preliminary data.</text>
</comment>
<dbReference type="AlphaFoldDB" id="A0A0F9WA03"/>
<dbReference type="Gene3D" id="3.40.50.300">
    <property type="entry name" value="P-loop containing nucleotide triphosphate hydrolases"/>
    <property type="match status" value="1"/>
</dbReference>
<gene>
    <name evidence="2" type="ORF">LCGC14_0308320</name>
</gene>
<evidence type="ECO:0008006" key="3">
    <source>
        <dbReference type="Google" id="ProtNLM"/>
    </source>
</evidence>
<protein>
    <recommendedName>
        <fullName evidence="3">DNA repair protein Rad50</fullName>
    </recommendedName>
</protein>
<name>A0A0F9WA03_9ZZZZ</name>
<feature type="coiled-coil region" evidence="1">
    <location>
        <begin position="230"/>
        <end position="280"/>
    </location>
</feature>
<keyword evidence="1" id="KW-0175">Coiled coil</keyword>
<proteinExistence type="predicted"/>
<evidence type="ECO:0000256" key="1">
    <source>
        <dbReference type="SAM" id="Coils"/>
    </source>
</evidence>
<organism evidence="2">
    <name type="scientific">marine sediment metagenome</name>
    <dbReference type="NCBI Taxonomy" id="412755"/>
    <lineage>
        <taxon>unclassified sequences</taxon>
        <taxon>metagenomes</taxon>
        <taxon>ecological metagenomes</taxon>
    </lineage>
</organism>